<dbReference type="PANTHER" id="PTHR30290:SF10">
    <property type="entry name" value="PERIPLASMIC OLIGOPEPTIDE-BINDING PROTEIN-RELATED"/>
    <property type="match status" value="1"/>
</dbReference>
<keyword evidence="11" id="KW-0449">Lipoprotein</keyword>
<dbReference type="SUPFAM" id="SSF53850">
    <property type="entry name" value="Periplasmic binding protein-like II"/>
    <property type="match status" value="1"/>
</dbReference>
<dbReference type="CDD" id="cd08504">
    <property type="entry name" value="PBP2_OppA"/>
    <property type="match status" value="1"/>
</dbReference>
<protein>
    <recommendedName>
        <fullName evidence="13">Periplasmic oligopeptide-binding protein OppA</fullName>
    </recommendedName>
</protein>
<dbReference type="Pfam" id="PF00496">
    <property type="entry name" value="SBP_bac_5"/>
    <property type="match status" value="1"/>
</dbReference>
<keyword evidence="4" id="KW-0813">Transport</keyword>
<dbReference type="InterPro" id="IPR039424">
    <property type="entry name" value="SBP_5"/>
</dbReference>
<evidence type="ECO:0000256" key="9">
    <source>
        <dbReference type="ARBA" id="ARBA00023139"/>
    </source>
</evidence>
<gene>
    <name evidence="15" type="ORF">IAY_06007</name>
</gene>
<sequence>MNRTYREEESKMFKKVTSVVASIIGASLLLTACSSEEKETKNTAKATDKNETKQSINLPYIAEIPTMDVTKATDSESMNVMRNVFEGLYTLGEDNKVIPGVAKSYDVSEDKKTYTFHLRDSKWSNGTPVTAADFVFSWKRAVNPNTAAEYAFLFFDIKNAKRINSKELPVDQLGVKTIDDKTFEVQLEQPVPYFIDLTTFATFLPINEKYFESQGKQYGLEANQLVYNGAFILDNWKHEQGFQLKKNPNYWDTKTVKLDEINFDIVKDKSTEINLYEAGQIDRVGLTGEFVDKYRNSSDFKERPEVTMQFLRMNQKNEVLKNKHVRLAISQAMNKKAFVDTVLNNGSLPADGFIPAEFAKGSDGKDFRKENGALVKDDVKAAKENWKKAKQELGKEQVTLELLTSDNAIAKKNAEYLKGELEKNLEGLTVYVKPQPRKQQIQLLLNSDYDLGVDVWGPDIPDPITFLDLFTTDSTYNFDKYSNKQYDELIHQVKTDLAGDENTRWETMKRAEKILLEDGAVAPFYQPGRSYLQRSSIKGIVTNDFGGAFNYKWAEVKK</sequence>
<evidence type="ECO:0000313" key="15">
    <source>
        <dbReference type="EMBL" id="EOQ58678.1"/>
    </source>
</evidence>
<keyword evidence="10" id="KW-1015">Disulfide bond</keyword>
<dbReference type="EMBL" id="AHCJ01000072">
    <property type="protein sequence ID" value="EOQ58678.1"/>
    <property type="molecule type" value="Genomic_DNA"/>
</dbReference>
<dbReference type="Proteomes" id="UP000014060">
    <property type="component" value="Unassembled WGS sequence"/>
</dbReference>
<evidence type="ECO:0000256" key="12">
    <source>
        <dbReference type="ARBA" id="ARBA00063980"/>
    </source>
</evidence>
<reference evidence="15 16" key="1">
    <citation type="submission" date="2013-01" db="EMBL/GenBank/DDBJ databases">
        <title>The Genome Sequence of Bacillus cereus TIAC219.</title>
        <authorList>
            <consortium name="The Broad Institute Genome Sequencing Platform"/>
            <consortium name="The Broad Institute Genome Sequencing Center for Infectious Disease"/>
            <person name="Feldgarden M."/>
            <person name="Van der Auwera G.A."/>
            <person name="Mahillon J."/>
            <person name="Duprez V."/>
            <person name="Timmery S."/>
            <person name="Mattelet C."/>
            <person name="Dierick K."/>
            <person name="Sun M."/>
            <person name="Yu Z."/>
            <person name="Zhu L."/>
            <person name="Hu X."/>
            <person name="Shank E.B."/>
            <person name="Swiecicka I."/>
            <person name="Hansen B.M."/>
            <person name="Andrup L."/>
            <person name="Walker B."/>
            <person name="Young S.K."/>
            <person name="Zeng Q."/>
            <person name="Gargeya S."/>
            <person name="Fitzgerald M."/>
            <person name="Haas B."/>
            <person name="Abouelleil A."/>
            <person name="Alvarado L."/>
            <person name="Arachchi H.M."/>
            <person name="Berlin A.M."/>
            <person name="Chapman S.B."/>
            <person name="Dewar J."/>
            <person name="Goldberg J."/>
            <person name="Griggs A."/>
            <person name="Gujja S."/>
            <person name="Hansen M."/>
            <person name="Howarth C."/>
            <person name="Imamovic A."/>
            <person name="Larimer J."/>
            <person name="McCowan C."/>
            <person name="Murphy C."/>
            <person name="Neiman D."/>
            <person name="Pearson M."/>
            <person name="Priest M."/>
            <person name="Roberts A."/>
            <person name="Saif S."/>
            <person name="Shea T."/>
            <person name="Sisk P."/>
            <person name="Sykes S."/>
            <person name="Wortman J."/>
            <person name="Nusbaum C."/>
            <person name="Birren B."/>
        </authorList>
    </citation>
    <scope>NUCLEOTIDE SEQUENCE [LARGE SCALE GENOMIC DNA]</scope>
    <source>
        <strain evidence="15 16">TIAC219</strain>
    </source>
</reference>
<keyword evidence="8" id="KW-0653">Protein transport</keyword>
<comment type="similarity">
    <text evidence="3">Belongs to the bacterial solute-binding protein 5 family.</text>
</comment>
<dbReference type="PROSITE" id="PS51257">
    <property type="entry name" value="PROKAR_LIPOPROTEIN"/>
    <property type="match status" value="1"/>
</dbReference>
<keyword evidence="9" id="KW-0564">Palmitate</keyword>
<evidence type="ECO:0000256" key="4">
    <source>
        <dbReference type="ARBA" id="ARBA00022448"/>
    </source>
</evidence>
<evidence type="ECO:0000256" key="8">
    <source>
        <dbReference type="ARBA" id="ARBA00022927"/>
    </source>
</evidence>
<evidence type="ECO:0000256" key="10">
    <source>
        <dbReference type="ARBA" id="ARBA00023157"/>
    </source>
</evidence>
<name>A0ABC9SS73_BACCE</name>
<dbReference type="InterPro" id="IPR030678">
    <property type="entry name" value="Peptide/Ni-bd"/>
</dbReference>
<organism evidence="15 16">
    <name type="scientific">Bacillus cereus TIAC219</name>
    <dbReference type="NCBI Taxonomy" id="718222"/>
    <lineage>
        <taxon>Bacteria</taxon>
        <taxon>Bacillati</taxon>
        <taxon>Bacillota</taxon>
        <taxon>Bacilli</taxon>
        <taxon>Bacillales</taxon>
        <taxon>Bacillaceae</taxon>
        <taxon>Bacillus</taxon>
        <taxon>Bacillus cereus group</taxon>
    </lineage>
</organism>
<dbReference type="AlphaFoldDB" id="A0ABC9SS73"/>
<comment type="subcellular location">
    <subcellularLocation>
        <location evidence="1">Cell membrane</location>
        <topology evidence="1">Lipid-anchor</topology>
    </subcellularLocation>
    <subcellularLocation>
        <location evidence="2">Periplasm</location>
    </subcellularLocation>
</comment>
<feature type="domain" description="Solute-binding protein family 5" evidence="14">
    <location>
        <begin position="96"/>
        <end position="476"/>
    </location>
</feature>
<evidence type="ECO:0000256" key="6">
    <source>
        <dbReference type="ARBA" id="ARBA00022764"/>
    </source>
</evidence>
<evidence type="ECO:0000256" key="3">
    <source>
        <dbReference type="ARBA" id="ARBA00005695"/>
    </source>
</evidence>
<dbReference type="InterPro" id="IPR000914">
    <property type="entry name" value="SBP_5_dom"/>
</dbReference>
<evidence type="ECO:0000313" key="16">
    <source>
        <dbReference type="Proteomes" id="UP000014060"/>
    </source>
</evidence>
<dbReference type="Gene3D" id="3.10.105.10">
    <property type="entry name" value="Dipeptide-binding Protein, Domain 3"/>
    <property type="match status" value="1"/>
</dbReference>
<dbReference type="FunFam" id="3.90.76.10:FF:000001">
    <property type="entry name" value="Oligopeptide ABC transporter substrate-binding protein"/>
    <property type="match status" value="1"/>
</dbReference>
<evidence type="ECO:0000256" key="7">
    <source>
        <dbReference type="ARBA" id="ARBA00022856"/>
    </source>
</evidence>
<evidence type="ECO:0000256" key="2">
    <source>
        <dbReference type="ARBA" id="ARBA00004418"/>
    </source>
</evidence>
<evidence type="ECO:0000256" key="11">
    <source>
        <dbReference type="ARBA" id="ARBA00023288"/>
    </source>
</evidence>
<keyword evidence="7" id="KW-0571">Peptide transport</keyword>
<comment type="caution">
    <text evidence="15">The sequence shown here is derived from an EMBL/GenBank/DDBJ whole genome shotgun (WGS) entry which is preliminary data.</text>
</comment>
<dbReference type="GO" id="GO:0005886">
    <property type="term" value="C:plasma membrane"/>
    <property type="evidence" value="ECO:0007669"/>
    <property type="project" value="UniProtKB-SubCell"/>
</dbReference>
<accession>A0ABC9SS73</accession>
<keyword evidence="5" id="KW-0732">Signal</keyword>
<evidence type="ECO:0000259" key="14">
    <source>
        <dbReference type="Pfam" id="PF00496"/>
    </source>
</evidence>
<proteinExistence type="inferred from homology"/>
<dbReference type="PIRSF" id="PIRSF002741">
    <property type="entry name" value="MppA"/>
    <property type="match status" value="1"/>
</dbReference>
<dbReference type="FunFam" id="3.40.190.10:FF:000018">
    <property type="entry name" value="Oligopeptide ABC transporter, oligopeptide-binding protein"/>
    <property type="match status" value="1"/>
</dbReference>
<dbReference type="FunFam" id="3.10.105.10:FF:000001">
    <property type="entry name" value="Oligopeptide ABC transporter, oligopeptide-binding protein"/>
    <property type="match status" value="1"/>
</dbReference>
<dbReference type="GO" id="GO:0015031">
    <property type="term" value="P:protein transport"/>
    <property type="evidence" value="ECO:0007669"/>
    <property type="project" value="UniProtKB-KW"/>
</dbReference>
<dbReference type="Gene3D" id="3.90.76.10">
    <property type="entry name" value="Dipeptide-binding Protein, Domain 1"/>
    <property type="match status" value="1"/>
</dbReference>
<dbReference type="GO" id="GO:0015833">
    <property type="term" value="P:peptide transport"/>
    <property type="evidence" value="ECO:0007669"/>
    <property type="project" value="UniProtKB-KW"/>
</dbReference>
<evidence type="ECO:0000256" key="13">
    <source>
        <dbReference type="ARBA" id="ARBA00072558"/>
    </source>
</evidence>
<evidence type="ECO:0000256" key="5">
    <source>
        <dbReference type="ARBA" id="ARBA00022729"/>
    </source>
</evidence>
<evidence type="ECO:0000256" key="1">
    <source>
        <dbReference type="ARBA" id="ARBA00004193"/>
    </source>
</evidence>
<dbReference type="GO" id="GO:0030288">
    <property type="term" value="C:outer membrane-bounded periplasmic space"/>
    <property type="evidence" value="ECO:0007669"/>
    <property type="project" value="UniProtKB-ARBA"/>
</dbReference>
<comment type="subunit">
    <text evidence="12">The complex is composed of two ATP-binding proteins (OppD and OppF), two transmembrane proteins (OppB and OppC) and a solute-binding protein (OppA).</text>
</comment>
<dbReference type="Gene3D" id="3.40.190.10">
    <property type="entry name" value="Periplasmic binding protein-like II"/>
    <property type="match status" value="1"/>
</dbReference>
<keyword evidence="6" id="KW-0574">Periplasm</keyword>
<dbReference type="PANTHER" id="PTHR30290">
    <property type="entry name" value="PERIPLASMIC BINDING COMPONENT OF ABC TRANSPORTER"/>
    <property type="match status" value="1"/>
</dbReference>